<feature type="signal peptide" evidence="1">
    <location>
        <begin position="1"/>
        <end position="23"/>
    </location>
</feature>
<keyword evidence="3" id="KW-1185">Reference proteome</keyword>
<accession>A0ABT4LT17</accession>
<name>A0ABT4LT17_9PROT</name>
<evidence type="ECO:0000313" key="2">
    <source>
        <dbReference type="EMBL" id="MCZ4297506.1"/>
    </source>
</evidence>
<evidence type="ECO:0000256" key="1">
    <source>
        <dbReference type="SAM" id="SignalP"/>
    </source>
</evidence>
<dbReference type="Proteomes" id="UP001083770">
    <property type="component" value="Unassembled WGS sequence"/>
</dbReference>
<dbReference type="RefSeq" id="WP_269401640.1">
    <property type="nucleotide sequence ID" value="NZ_JAPWGW010000001.1"/>
</dbReference>
<evidence type="ECO:0000313" key="3">
    <source>
        <dbReference type="Proteomes" id="UP001083770"/>
    </source>
</evidence>
<keyword evidence="1" id="KW-0732">Signal</keyword>
<comment type="caution">
    <text evidence="2">The sequence shown here is derived from an EMBL/GenBank/DDBJ whole genome shotgun (WGS) entry which is preliminary data.</text>
</comment>
<sequence length="181" mass="19705">MFRRRILYLITAFWLAACATSPAAPAASAADRAARDLIERLGAQQAFAMLGWQQNADYKPADACFEAWAAAADFTALGLPDCDAHAEDLARLYASYGTEVQPVVFRSQAYWAAWEDFSLAFPGLVADWEVAGGSEEDASFLDHPVCAAPLQQGWEGSAYFYDGAEHPLCRLYKIDPVAAAQ</sequence>
<reference evidence="2" key="1">
    <citation type="submission" date="2022-12" db="EMBL/GenBank/DDBJ databases">
        <title>Bacterial isolates from different developmental stages of Nematostella vectensis.</title>
        <authorList>
            <person name="Fraune S."/>
        </authorList>
    </citation>
    <scope>NUCLEOTIDE SEQUENCE</scope>
    <source>
        <strain evidence="2">G21632-S1</strain>
    </source>
</reference>
<organism evidence="2 3">
    <name type="scientific">Henriciella marina</name>
    <dbReference type="NCBI Taxonomy" id="453851"/>
    <lineage>
        <taxon>Bacteria</taxon>
        <taxon>Pseudomonadati</taxon>
        <taxon>Pseudomonadota</taxon>
        <taxon>Alphaproteobacteria</taxon>
        <taxon>Hyphomonadales</taxon>
        <taxon>Hyphomonadaceae</taxon>
        <taxon>Henriciella</taxon>
    </lineage>
</organism>
<proteinExistence type="predicted"/>
<dbReference type="EMBL" id="JAPWGW010000001">
    <property type="protein sequence ID" value="MCZ4297506.1"/>
    <property type="molecule type" value="Genomic_DNA"/>
</dbReference>
<protein>
    <submittedName>
        <fullName evidence="2">Uncharacterized protein</fullName>
    </submittedName>
</protein>
<gene>
    <name evidence="2" type="ORF">O4G74_05485</name>
</gene>
<feature type="chain" id="PRO_5046507596" evidence="1">
    <location>
        <begin position="24"/>
        <end position="181"/>
    </location>
</feature>
<dbReference type="PROSITE" id="PS51257">
    <property type="entry name" value="PROKAR_LIPOPROTEIN"/>
    <property type="match status" value="1"/>
</dbReference>